<evidence type="ECO:0000256" key="1">
    <source>
        <dbReference type="SAM" id="MobiDB-lite"/>
    </source>
</evidence>
<dbReference type="EMBL" id="CP092880">
    <property type="protein sequence ID" value="UYV80010.1"/>
    <property type="molecule type" value="Genomic_DNA"/>
</dbReference>
<organism evidence="2 3">
    <name type="scientific">Cordylochernes scorpioides</name>
    <dbReference type="NCBI Taxonomy" id="51811"/>
    <lineage>
        <taxon>Eukaryota</taxon>
        <taxon>Metazoa</taxon>
        <taxon>Ecdysozoa</taxon>
        <taxon>Arthropoda</taxon>
        <taxon>Chelicerata</taxon>
        <taxon>Arachnida</taxon>
        <taxon>Pseudoscorpiones</taxon>
        <taxon>Cheliferoidea</taxon>
        <taxon>Chernetidae</taxon>
        <taxon>Cordylochernes</taxon>
    </lineage>
</organism>
<sequence>MREELEKVLNPKKGVSPQPDETSSDTSNSTSRRRVLLPKRKLPEFGDDVYVRDLLRLVIRSAQERKVNFKDLVTKLNSQIRHLSMLGVTTEKCADILFPVVESCLPEDVLISWQRSSESEDLESLMKFLRREVNQTKDREMDLQ</sequence>
<name>A0ABY6LKI1_9ARAC</name>
<keyword evidence="3" id="KW-1185">Reference proteome</keyword>
<proteinExistence type="predicted"/>
<evidence type="ECO:0000313" key="2">
    <source>
        <dbReference type="EMBL" id="UYV80010.1"/>
    </source>
</evidence>
<dbReference type="Proteomes" id="UP001235939">
    <property type="component" value="Chromosome 18"/>
</dbReference>
<reference evidence="2 3" key="1">
    <citation type="submission" date="2022-01" db="EMBL/GenBank/DDBJ databases">
        <title>A chromosomal length assembly of Cordylochernes scorpioides.</title>
        <authorList>
            <person name="Zeh D."/>
            <person name="Zeh J."/>
        </authorList>
    </citation>
    <scope>NUCLEOTIDE SEQUENCE [LARGE SCALE GENOMIC DNA]</scope>
    <source>
        <strain evidence="2">IN4F17</strain>
        <tissue evidence="2">Whole Body</tissue>
    </source>
</reference>
<gene>
    <name evidence="2" type="ORF">LAZ67_18001397</name>
</gene>
<accession>A0ABY6LKI1</accession>
<protein>
    <submittedName>
        <fullName evidence="2">Uncharacterized protein</fullName>
    </submittedName>
</protein>
<evidence type="ECO:0000313" key="3">
    <source>
        <dbReference type="Proteomes" id="UP001235939"/>
    </source>
</evidence>
<feature type="region of interest" description="Disordered" evidence="1">
    <location>
        <begin position="1"/>
        <end position="33"/>
    </location>
</feature>